<dbReference type="InterPro" id="IPR008284">
    <property type="entry name" value="MoCF_biosynth_CS"/>
</dbReference>
<dbReference type="PANTHER" id="PTHR43764:SF1">
    <property type="entry name" value="MOLYBDOPTERIN MOLYBDOTRANSFERASE"/>
    <property type="match status" value="1"/>
</dbReference>
<dbReference type="InterPro" id="IPR051920">
    <property type="entry name" value="MPT_Adenylyltrnsfr/MoaC-Rel"/>
</dbReference>
<evidence type="ECO:0000313" key="6">
    <source>
        <dbReference type="Proteomes" id="UP000192660"/>
    </source>
</evidence>
<dbReference type="CDD" id="cd00886">
    <property type="entry name" value="MogA_MoaB"/>
    <property type="match status" value="1"/>
</dbReference>
<keyword evidence="5" id="KW-0808">Transferase</keyword>
<evidence type="ECO:0000259" key="4">
    <source>
        <dbReference type="SMART" id="SM00852"/>
    </source>
</evidence>
<dbReference type="EMBL" id="FWWY01000001">
    <property type="protein sequence ID" value="SMC05469.1"/>
    <property type="molecule type" value="Genomic_DNA"/>
</dbReference>
<name>A0A1W1WH11_SULTA</name>
<keyword evidence="5" id="KW-0548">Nucleotidyltransferase</keyword>
<dbReference type="UniPathway" id="UPA00344"/>
<protein>
    <submittedName>
        <fullName evidence="5">Molybdopterin adenylyltransferase</fullName>
    </submittedName>
</protein>
<gene>
    <name evidence="5" type="ORF">SAMN00768000_2265</name>
</gene>
<dbReference type="PROSITE" id="PS01078">
    <property type="entry name" value="MOCF_BIOSYNTHESIS_1"/>
    <property type="match status" value="1"/>
</dbReference>
<comment type="pathway">
    <text evidence="2">Cofactor biosynthesis; molybdopterin biosynthesis.</text>
</comment>
<dbReference type="NCBIfam" id="TIGR00177">
    <property type="entry name" value="molyb_syn"/>
    <property type="match status" value="1"/>
</dbReference>
<evidence type="ECO:0000256" key="1">
    <source>
        <dbReference type="ARBA" id="ARBA00003487"/>
    </source>
</evidence>
<feature type="domain" description="MoaB/Mog" evidence="4">
    <location>
        <begin position="5"/>
        <end position="147"/>
    </location>
</feature>
<comment type="function">
    <text evidence="1">May be involved in the biosynthesis of molybdopterin.</text>
</comment>
<dbReference type="PANTHER" id="PTHR43764">
    <property type="entry name" value="MOLYBDENUM COFACTOR BIOSYNTHESIS"/>
    <property type="match status" value="1"/>
</dbReference>
<dbReference type="InterPro" id="IPR001453">
    <property type="entry name" value="MoaB/Mog_dom"/>
</dbReference>
<keyword evidence="6" id="KW-1185">Reference proteome</keyword>
<dbReference type="RefSeq" id="WP_020373936.1">
    <property type="nucleotide sequence ID" value="NZ_FWWY01000001.1"/>
</dbReference>
<dbReference type="GO" id="GO:0016779">
    <property type="term" value="F:nucleotidyltransferase activity"/>
    <property type="evidence" value="ECO:0007669"/>
    <property type="project" value="UniProtKB-KW"/>
</dbReference>
<dbReference type="Proteomes" id="UP000192660">
    <property type="component" value="Unassembled WGS sequence"/>
</dbReference>
<evidence type="ECO:0000256" key="3">
    <source>
        <dbReference type="ARBA" id="ARBA00023150"/>
    </source>
</evidence>
<dbReference type="SMART" id="SM00852">
    <property type="entry name" value="MoCF_biosynth"/>
    <property type="match status" value="1"/>
</dbReference>
<accession>A0A1W1WH11</accession>
<dbReference type="AlphaFoldDB" id="A0A1W1WH11"/>
<dbReference type="STRING" id="28034.BFX07_08905"/>
<dbReference type="Gene3D" id="3.40.980.10">
    <property type="entry name" value="MoaB/Mog-like domain"/>
    <property type="match status" value="1"/>
</dbReference>
<keyword evidence="3" id="KW-0501">Molybdenum cofactor biosynthesis</keyword>
<evidence type="ECO:0000256" key="2">
    <source>
        <dbReference type="ARBA" id="ARBA00005046"/>
    </source>
</evidence>
<proteinExistence type="predicted"/>
<dbReference type="InterPro" id="IPR036425">
    <property type="entry name" value="MoaB/Mog-like_dom_sf"/>
</dbReference>
<dbReference type="SUPFAM" id="SSF53218">
    <property type="entry name" value="Molybdenum cofactor biosynthesis proteins"/>
    <property type="match status" value="1"/>
</dbReference>
<reference evidence="6" key="1">
    <citation type="submission" date="2017-04" db="EMBL/GenBank/DDBJ databases">
        <authorList>
            <person name="Varghese N."/>
            <person name="Submissions S."/>
        </authorList>
    </citation>
    <scope>NUCLEOTIDE SEQUENCE [LARGE SCALE GENOMIC DNA]</scope>
    <source>
        <strain evidence="6">DSM 9293</strain>
    </source>
</reference>
<evidence type="ECO:0000313" key="5">
    <source>
        <dbReference type="EMBL" id="SMC05469.1"/>
    </source>
</evidence>
<dbReference type="OrthoDB" id="9784492at2"/>
<sequence>MWKIAVLTSSDQGALGQRVDTSGAYIKDAVRDLGEVVAYQILPDDEKGLVTQLRAWVDAGMDLILTTGGTGLGPRDNMPEATRQVIDREIPGMSEAMRYESLKHTPMGMLSRGICGQKGRTLIINLPGSLKAVQELLPVILPVLHHALMVIHGQTEHKN</sequence>
<dbReference type="GO" id="GO:0006777">
    <property type="term" value="P:Mo-molybdopterin cofactor biosynthetic process"/>
    <property type="evidence" value="ECO:0007669"/>
    <property type="project" value="UniProtKB-KW"/>
</dbReference>
<organism evidence="5 6">
    <name type="scientific">Sulfobacillus thermosulfidooxidans (strain DSM 9293 / VKM B-1269 / AT-1)</name>
    <dbReference type="NCBI Taxonomy" id="929705"/>
    <lineage>
        <taxon>Bacteria</taxon>
        <taxon>Bacillati</taxon>
        <taxon>Bacillota</taxon>
        <taxon>Clostridia</taxon>
        <taxon>Eubacteriales</taxon>
        <taxon>Clostridiales Family XVII. Incertae Sedis</taxon>
        <taxon>Sulfobacillus</taxon>
    </lineage>
</organism>
<dbReference type="Pfam" id="PF00994">
    <property type="entry name" value="MoCF_biosynth"/>
    <property type="match status" value="1"/>
</dbReference>